<evidence type="ECO:0000256" key="1">
    <source>
        <dbReference type="SAM" id="MobiDB-lite"/>
    </source>
</evidence>
<dbReference type="AlphaFoldDB" id="A0A6I8NJN7"/>
<reference evidence="2" key="3">
    <citation type="submission" date="2025-09" db="UniProtKB">
        <authorList>
            <consortium name="Ensembl"/>
        </authorList>
    </citation>
    <scope>IDENTIFICATION</scope>
    <source>
        <strain evidence="2">Glennie</strain>
    </source>
</reference>
<evidence type="ECO:0000313" key="3">
    <source>
        <dbReference type="Proteomes" id="UP000002279"/>
    </source>
</evidence>
<organism evidence="2 3">
    <name type="scientific">Ornithorhynchus anatinus</name>
    <name type="common">Duckbill platypus</name>
    <dbReference type="NCBI Taxonomy" id="9258"/>
    <lineage>
        <taxon>Eukaryota</taxon>
        <taxon>Metazoa</taxon>
        <taxon>Chordata</taxon>
        <taxon>Craniata</taxon>
        <taxon>Vertebrata</taxon>
        <taxon>Euteleostomi</taxon>
        <taxon>Mammalia</taxon>
        <taxon>Monotremata</taxon>
        <taxon>Ornithorhynchidae</taxon>
        <taxon>Ornithorhynchus</taxon>
    </lineage>
</organism>
<reference evidence="2" key="2">
    <citation type="submission" date="2025-08" db="UniProtKB">
        <authorList>
            <consortium name="Ensembl"/>
        </authorList>
    </citation>
    <scope>IDENTIFICATION</scope>
    <source>
        <strain evidence="2">Glennie</strain>
    </source>
</reference>
<keyword evidence="3" id="KW-1185">Reference proteome</keyword>
<dbReference type="Proteomes" id="UP000002279">
    <property type="component" value="Chromosome 14"/>
</dbReference>
<feature type="compositionally biased region" description="Basic and acidic residues" evidence="1">
    <location>
        <begin position="53"/>
        <end position="62"/>
    </location>
</feature>
<name>A0A6I8NJN7_ORNAN</name>
<protein>
    <submittedName>
        <fullName evidence="2">Uncharacterized protein</fullName>
    </submittedName>
</protein>
<feature type="compositionally biased region" description="Polar residues" evidence="1">
    <location>
        <begin position="17"/>
        <end position="26"/>
    </location>
</feature>
<dbReference type="GeneTree" id="ENSGT01050000245108"/>
<dbReference type="Ensembl" id="ENSOANT00000068924.1">
    <property type="protein sequence ID" value="ENSOANP00000040881.1"/>
    <property type="gene ID" value="ENSOANG00000047882.1"/>
</dbReference>
<dbReference type="InParanoid" id="A0A6I8NJN7"/>
<reference evidence="2 3" key="1">
    <citation type="journal article" date="2008" name="Nature">
        <title>Genome analysis of the platypus reveals unique signatures of evolution.</title>
        <authorList>
            <person name="Warren W.C."/>
            <person name="Hillier L.W."/>
            <person name="Marshall Graves J.A."/>
            <person name="Birney E."/>
            <person name="Ponting C.P."/>
            <person name="Grutzner F."/>
            <person name="Belov K."/>
            <person name="Miller W."/>
            <person name="Clarke L."/>
            <person name="Chinwalla A.T."/>
            <person name="Yang S.P."/>
            <person name="Heger A."/>
            <person name="Locke D.P."/>
            <person name="Miethke P."/>
            <person name="Waters P.D."/>
            <person name="Veyrunes F."/>
            <person name="Fulton L."/>
            <person name="Fulton B."/>
            <person name="Graves T."/>
            <person name="Wallis J."/>
            <person name="Puente X.S."/>
            <person name="Lopez-Otin C."/>
            <person name="Ordonez G.R."/>
            <person name="Eichler E.E."/>
            <person name="Chen L."/>
            <person name="Cheng Z."/>
            <person name="Deakin J.E."/>
            <person name="Alsop A."/>
            <person name="Thompson K."/>
            <person name="Kirby P."/>
            <person name="Papenfuss A.T."/>
            <person name="Wakefield M.J."/>
            <person name="Olender T."/>
            <person name="Lancet D."/>
            <person name="Huttley G.A."/>
            <person name="Smit A.F."/>
            <person name="Pask A."/>
            <person name="Temple-Smith P."/>
            <person name="Batzer M.A."/>
            <person name="Walker J.A."/>
            <person name="Konkel M.K."/>
            <person name="Harris R.S."/>
            <person name="Whittington C.M."/>
            <person name="Wong E.S."/>
            <person name="Gemmell N.J."/>
            <person name="Buschiazzo E."/>
            <person name="Vargas Jentzsch I.M."/>
            <person name="Merkel A."/>
            <person name="Schmitz J."/>
            <person name="Zemann A."/>
            <person name="Churakov G."/>
            <person name="Kriegs J.O."/>
            <person name="Brosius J."/>
            <person name="Murchison E.P."/>
            <person name="Sachidanandam R."/>
            <person name="Smith C."/>
            <person name="Hannon G.J."/>
            <person name="Tsend-Ayush E."/>
            <person name="McMillan D."/>
            <person name="Attenborough R."/>
            <person name="Rens W."/>
            <person name="Ferguson-Smith M."/>
            <person name="Lefevre C.M."/>
            <person name="Sharp J.A."/>
            <person name="Nicholas K.R."/>
            <person name="Ray D.A."/>
            <person name="Kube M."/>
            <person name="Reinhardt R."/>
            <person name="Pringle T.H."/>
            <person name="Taylor J."/>
            <person name="Jones R.C."/>
            <person name="Nixon B."/>
            <person name="Dacheux J.L."/>
            <person name="Niwa H."/>
            <person name="Sekita Y."/>
            <person name="Huang X."/>
            <person name="Stark A."/>
            <person name="Kheradpour P."/>
            <person name="Kellis M."/>
            <person name="Flicek P."/>
            <person name="Chen Y."/>
            <person name="Webber C."/>
            <person name="Hardison R."/>
            <person name="Nelson J."/>
            <person name="Hallsworth-Pepin K."/>
            <person name="Delehaunty K."/>
            <person name="Markovic C."/>
            <person name="Minx P."/>
            <person name="Feng Y."/>
            <person name="Kremitzki C."/>
            <person name="Mitreva M."/>
            <person name="Glasscock J."/>
            <person name="Wylie T."/>
            <person name="Wohldmann P."/>
            <person name="Thiru P."/>
            <person name="Nhan M.N."/>
            <person name="Pohl C.S."/>
            <person name="Smith S.M."/>
            <person name="Hou S."/>
            <person name="Nefedov M."/>
            <person name="de Jong P.J."/>
            <person name="Renfree M.B."/>
            <person name="Mardis E.R."/>
            <person name="Wilson R.K."/>
        </authorList>
    </citation>
    <scope>NUCLEOTIDE SEQUENCE [LARGE SCALE GENOMIC DNA]</scope>
    <source>
        <strain evidence="2 3">Glennie</strain>
    </source>
</reference>
<evidence type="ECO:0000313" key="2">
    <source>
        <dbReference type="Ensembl" id="ENSOANP00000040881.1"/>
    </source>
</evidence>
<dbReference type="Bgee" id="ENSOANG00000047882">
    <property type="expression patterns" value="Expressed in cerebellum and 7 other cell types or tissues"/>
</dbReference>
<sequence length="141" mass="15159">MATGWDGVLPHLPHSPPTQGCATASSGLLRKTGDRFSHGSAGWGGIGAGGGERAAHRPDRSPARRLWPPTASSRRVEHPPLPPKPGRYLWGTGRIRRDAPTLTTWPSFPLSPRPRSLPRTPELLAQGPVSLTTPEKHPRAL</sequence>
<accession>A0A6I8NJN7</accession>
<proteinExistence type="predicted"/>
<feature type="region of interest" description="Disordered" evidence="1">
    <location>
        <begin position="1"/>
        <end position="141"/>
    </location>
</feature>
<feature type="compositionally biased region" description="Low complexity" evidence="1">
    <location>
        <begin position="106"/>
        <end position="124"/>
    </location>
</feature>
<feature type="compositionally biased region" description="Gly residues" evidence="1">
    <location>
        <begin position="41"/>
        <end position="52"/>
    </location>
</feature>